<dbReference type="InterPro" id="IPR018276">
    <property type="entry name" value="DDA1_dom"/>
</dbReference>
<proteinExistence type="inferred from homology"/>
<evidence type="ECO:0000256" key="1">
    <source>
        <dbReference type="ARBA" id="ARBA00008042"/>
    </source>
</evidence>
<reference evidence="6" key="1">
    <citation type="submission" date="2022-01" db="UniProtKB">
        <authorList>
            <consortium name="EnsemblMetazoa"/>
        </authorList>
    </citation>
    <scope>IDENTIFICATION</scope>
</reference>
<gene>
    <name evidence="6" type="primary">106662552</name>
</gene>
<dbReference type="AlphaFoldDB" id="A0A8I6RFF1"/>
<sequence length="92" mass="10622">MSVIAEFMTGLPSYDAENFSRYNSGARAPKRPSVYLTTKDIPAQQIIVTEKTNILLRYLSRKWSDKEDKSKKRQTDNAQTSPKKKRRLEDSP</sequence>
<accession>A0A8I6RFF1</accession>
<dbReference type="GO" id="GO:0080008">
    <property type="term" value="C:Cul4-RING E3 ubiquitin ligase complex"/>
    <property type="evidence" value="ECO:0007669"/>
    <property type="project" value="TreeGrafter"/>
</dbReference>
<dbReference type="GO" id="GO:0032436">
    <property type="term" value="P:positive regulation of proteasomal ubiquitin-dependent protein catabolic process"/>
    <property type="evidence" value="ECO:0007669"/>
    <property type="project" value="TreeGrafter"/>
</dbReference>
<comment type="similarity">
    <text evidence="1">Belongs to the DDA1 family.</text>
</comment>
<dbReference type="InterPro" id="IPR033575">
    <property type="entry name" value="DDA1-like"/>
</dbReference>
<dbReference type="Pfam" id="PF10172">
    <property type="entry name" value="DDA1"/>
    <property type="match status" value="1"/>
</dbReference>
<organism evidence="6 7">
    <name type="scientific">Cimex lectularius</name>
    <name type="common">Bed bug</name>
    <name type="synonym">Acanthia lectularia</name>
    <dbReference type="NCBI Taxonomy" id="79782"/>
    <lineage>
        <taxon>Eukaryota</taxon>
        <taxon>Metazoa</taxon>
        <taxon>Ecdysozoa</taxon>
        <taxon>Arthropoda</taxon>
        <taxon>Hexapoda</taxon>
        <taxon>Insecta</taxon>
        <taxon>Pterygota</taxon>
        <taxon>Neoptera</taxon>
        <taxon>Paraneoptera</taxon>
        <taxon>Hemiptera</taxon>
        <taxon>Heteroptera</taxon>
        <taxon>Panheteroptera</taxon>
        <taxon>Cimicomorpha</taxon>
        <taxon>Cimicidae</taxon>
        <taxon>Cimex</taxon>
    </lineage>
</organism>
<evidence type="ECO:0000256" key="2">
    <source>
        <dbReference type="ARBA" id="ARBA00018256"/>
    </source>
</evidence>
<evidence type="ECO:0000313" key="7">
    <source>
        <dbReference type="Proteomes" id="UP000494040"/>
    </source>
</evidence>
<dbReference type="EnsemblMetazoa" id="XM_014386730.2">
    <property type="protein sequence ID" value="XP_014242216.1"/>
    <property type="gene ID" value="LOC106662552"/>
</dbReference>
<dbReference type="Proteomes" id="UP000494040">
    <property type="component" value="Unassembled WGS sequence"/>
</dbReference>
<evidence type="ECO:0000256" key="4">
    <source>
        <dbReference type="SAM" id="MobiDB-lite"/>
    </source>
</evidence>
<comment type="function">
    <text evidence="3">Functions as a component of numerous distinct DCX (DDB1-CUL4-X-box) E3 ubiquitin-protein ligase complexes which mediate the ubiquitination and subsequent proteasomal degradation of target proteins. In the DCX complexes, acts as a scaffolding subunit required to stabilize the complex.</text>
</comment>
<feature type="compositionally biased region" description="Basic and acidic residues" evidence="4">
    <location>
        <begin position="64"/>
        <end position="75"/>
    </location>
</feature>
<keyword evidence="7" id="KW-1185">Reference proteome</keyword>
<dbReference type="PANTHER" id="PTHR31879:SF2">
    <property type="entry name" value="DET1- AND DDB1-ASSOCIATED PROTEIN 1"/>
    <property type="match status" value="1"/>
</dbReference>
<evidence type="ECO:0000259" key="5">
    <source>
        <dbReference type="Pfam" id="PF10172"/>
    </source>
</evidence>
<name>A0A8I6RFF1_CIMLE</name>
<dbReference type="KEGG" id="clec:106662552"/>
<feature type="domain" description="DET1- and DDB1-associated protein 1" evidence="5">
    <location>
        <begin position="6"/>
        <end position="64"/>
    </location>
</feature>
<feature type="region of interest" description="Disordered" evidence="4">
    <location>
        <begin position="64"/>
        <end position="92"/>
    </location>
</feature>
<dbReference type="PANTHER" id="PTHR31879">
    <property type="entry name" value="DET1- AND DDB1-ASSOCIATED PROTEIN 1"/>
    <property type="match status" value="1"/>
</dbReference>
<evidence type="ECO:0000256" key="3">
    <source>
        <dbReference type="ARBA" id="ARBA00045586"/>
    </source>
</evidence>
<dbReference type="OMA" id="HANCLCK"/>
<evidence type="ECO:0000313" key="6">
    <source>
        <dbReference type="EnsemblMetazoa" id="XP_014242216.1"/>
    </source>
</evidence>
<dbReference type="OrthoDB" id="8598182at2759"/>
<protein>
    <recommendedName>
        <fullName evidence="2">DET1- and DDB1-associated protein 1</fullName>
    </recommendedName>
</protein>